<dbReference type="GO" id="GO:0020037">
    <property type="term" value="F:heme binding"/>
    <property type="evidence" value="ECO:0007669"/>
    <property type="project" value="InterPro"/>
</dbReference>
<evidence type="ECO:0000256" key="3">
    <source>
        <dbReference type="ARBA" id="ARBA00022448"/>
    </source>
</evidence>
<evidence type="ECO:0000256" key="7">
    <source>
        <dbReference type="ARBA" id="ARBA00022982"/>
    </source>
</evidence>
<evidence type="ECO:0000256" key="5">
    <source>
        <dbReference type="ARBA" id="ARBA00022660"/>
    </source>
</evidence>
<dbReference type="GO" id="GO:0009055">
    <property type="term" value="F:electron transfer activity"/>
    <property type="evidence" value="ECO:0007669"/>
    <property type="project" value="InterPro"/>
</dbReference>
<feature type="domain" description="Cytochrome c" evidence="12">
    <location>
        <begin position="9"/>
        <end position="110"/>
    </location>
</feature>
<evidence type="ECO:0000256" key="10">
    <source>
        <dbReference type="RuleBase" id="RU004426"/>
    </source>
</evidence>
<keyword evidence="4 9" id="KW-0349">Heme</keyword>
<dbReference type="PROSITE" id="PS51007">
    <property type="entry name" value="CYTC"/>
    <property type="match status" value="1"/>
</dbReference>
<dbReference type="InterPro" id="IPR009056">
    <property type="entry name" value="Cyt_c-like_dom"/>
</dbReference>
<organism evidence="13 14">
    <name type="scientific">Austropuccinia psidii MF-1</name>
    <dbReference type="NCBI Taxonomy" id="1389203"/>
    <lineage>
        <taxon>Eukaryota</taxon>
        <taxon>Fungi</taxon>
        <taxon>Dikarya</taxon>
        <taxon>Basidiomycota</taxon>
        <taxon>Pucciniomycotina</taxon>
        <taxon>Pucciniomycetes</taxon>
        <taxon>Pucciniales</taxon>
        <taxon>Sphaerophragmiaceae</taxon>
        <taxon>Austropuccinia</taxon>
    </lineage>
</organism>
<keyword evidence="5 11" id="KW-0679">Respiratory chain</keyword>
<evidence type="ECO:0000259" key="12">
    <source>
        <dbReference type="PROSITE" id="PS51007"/>
    </source>
</evidence>
<name>A0A9Q3EQH0_9BASI</name>
<dbReference type="PANTHER" id="PTHR11961">
    <property type="entry name" value="CYTOCHROME C"/>
    <property type="match status" value="1"/>
</dbReference>
<evidence type="ECO:0000256" key="2">
    <source>
        <dbReference type="ARBA" id="ARBA00006488"/>
    </source>
</evidence>
<dbReference type="SUPFAM" id="SSF46626">
    <property type="entry name" value="Cytochrome c"/>
    <property type="match status" value="1"/>
</dbReference>
<dbReference type="GO" id="GO:0046872">
    <property type="term" value="F:metal ion binding"/>
    <property type="evidence" value="ECO:0007669"/>
    <property type="project" value="UniProtKB-KW"/>
</dbReference>
<comment type="caution">
    <text evidence="13">The sequence shown here is derived from an EMBL/GenBank/DDBJ whole genome shotgun (WGS) entry which is preliminary data.</text>
</comment>
<comment type="PTM">
    <text evidence="11">Binds 1 heme group per subunit.</text>
</comment>
<dbReference type="GO" id="GO:0005758">
    <property type="term" value="C:mitochondrial intermembrane space"/>
    <property type="evidence" value="ECO:0007669"/>
    <property type="project" value="UniProtKB-SubCell"/>
</dbReference>
<keyword evidence="6 9" id="KW-0479">Metal-binding</keyword>
<dbReference type="OrthoDB" id="449280at2759"/>
<keyword evidence="8 9" id="KW-0408">Iron</keyword>
<evidence type="ECO:0000313" key="13">
    <source>
        <dbReference type="EMBL" id="MBW0525199.1"/>
    </source>
</evidence>
<evidence type="ECO:0000256" key="8">
    <source>
        <dbReference type="ARBA" id="ARBA00023004"/>
    </source>
</evidence>
<accession>A0A9Q3EQH0</accession>
<dbReference type="InterPro" id="IPR002327">
    <property type="entry name" value="Cyt_c_1A/1B"/>
</dbReference>
<dbReference type="Pfam" id="PF00034">
    <property type="entry name" value="Cytochrom_C"/>
    <property type="match status" value="1"/>
</dbReference>
<keyword evidence="3 11" id="KW-0813">Transport</keyword>
<sequence length="111" mass="11739">MGAQGDSCGDASAGANLFASRCGTCHTVEAGAPHKVGPNLHGLFGRKSGMAPGYNYTKANKDKGVVWGEDTLMDYLKDPKKYIPGTKMAFAGLKKEKDRANIVAYLKEATA</sequence>
<dbReference type="Gene3D" id="1.10.760.10">
    <property type="entry name" value="Cytochrome c-like domain"/>
    <property type="match status" value="1"/>
</dbReference>
<evidence type="ECO:0000313" key="14">
    <source>
        <dbReference type="Proteomes" id="UP000765509"/>
    </source>
</evidence>
<dbReference type="EMBL" id="AVOT02031627">
    <property type="protein sequence ID" value="MBW0525199.1"/>
    <property type="molecule type" value="Genomic_DNA"/>
</dbReference>
<dbReference type="PRINTS" id="PR00604">
    <property type="entry name" value="CYTCHRMECIAB"/>
</dbReference>
<proteinExistence type="inferred from homology"/>
<keyword evidence="7 11" id="KW-0249">Electron transport</keyword>
<keyword evidence="11" id="KW-0496">Mitochondrion</keyword>
<dbReference type="InterPro" id="IPR036909">
    <property type="entry name" value="Cyt_c-like_dom_sf"/>
</dbReference>
<dbReference type="AlphaFoldDB" id="A0A9Q3EQH0"/>
<evidence type="ECO:0000256" key="11">
    <source>
        <dbReference type="RuleBase" id="RU004427"/>
    </source>
</evidence>
<comment type="function">
    <text evidence="11">Electron carrier protein. The oxidized form of the cytochrome c heme group can accept an electron from the heme group of the cytochrome c1 subunit of cytochrome reductase. Cytochrome c then transfers this electron to the cytochrome oxidase complex, the final protein carrier in the mitochondrial electron-transport chain.</text>
</comment>
<evidence type="ECO:0000256" key="4">
    <source>
        <dbReference type="ARBA" id="ARBA00022617"/>
    </source>
</evidence>
<evidence type="ECO:0000256" key="1">
    <source>
        <dbReference type="ARBA" id="ARBA00004569"/>
    </source>
</evidence>
<evidence type="ECO:0000256" key="6">
    <source>
        <dbReference type="ARBA" id="ARBA00022723"/>
    </source>
</evidence>
<reference evidence="13" key="1">
    <citation type="submission" date="2021-03" db="EMBL/GenBank/DDBJ databases">
        <title>Draft genome sequence of rust myrtle Austropuccinia psidii MF-1, a brazilian biotype.</title>
        <authorList>
            <person name="Quecine M.C."/>
            <person name="Pachon D.M.R."/>
            <person name="Bonatelli M.L."/>
            <person name="Correr F.H."/>
            <person name="Franceschini L.M."/>
            <person name="Leite T.F."/>
            <person name="Margarido G.R.A."/>
            <person name="Almeida C.A."/>
            <person name="Ferrarezi J.A."/>
            <person name="Labate C.A."/>
        </authorList>
    </citation>
    <scope>NUCLEOTIDE SEQUENCE</scope>
    <source>
        <strain evidence="13">MF-1</strain>
    </source>
</reference>
<gene>
    <name evidence="13" type="ORF">O181_064914</name>
</gene>
<evidence type="ECO:0000256" key="9">
    <source>
        <dbReference type="PROSITE-ProRule" id="PRU00433"/>
    </source>
</evidence>
<dbReference type="FunFam" id="1.10.760.10:FF:000001">
    <property type="entry name" value="Cytochrome c iso-1"/>
    <property type="match status" value="1"/>
</dbReference>
<keyword evidence="14" id="KW-1185">Reference proteome</keyword>
<comment type="subcellular location">
    <subcellularLocation>
        <location evidence="1">Mitochondrion intermembrane space</location>
    </subcellularLocation>
</comment>
<comment type="similarity">
    <text evidence="2 10">Belongs to the cytochrome c family.</text>
</comment>
<protein>
    <recommendedName>
        <fullName evidence="12">Cytochrome c domain-containing protein</fullName>
    </recommendedName>
</protein>
<dbReference type="Proteomes" id="UP000765509">
    <property type="component" value="Unassembled WGS sequence"/>
</dbReference>